<sequence>MTDNNSPDTVERVERTDVGTSLEARLKRGTSTRDEDRITIKAKGETAADTLEAFEILLARYESEYSDRLRALQPSEDNDVDEM</sequence>
<feature type="region of interest" description="Disordered" evidence="1">
    <location>
        <begin position="1"/>
        <end position="30"/>
    </location>
</feature>
<dbReference type="RefSeq" id="WP_220620039.1">
    <property type="nucleotide sequence ID" value="NZ_RKLR01000011.1"/>
</dbReference>
<protein>
    <recommendedName>
        <fullName evidence="2">DUF7389 domain-containing protein</fullName>
    </recommendedName>
</protein>
<keyword evidence="4" id="KW-1185">Reference proteome</keyword>
<feature type="domain" description="DUF7389" evidence="2">
    <location>
        <begin position="10"/>
        <end position="76"/>
    </location>
</feature>
<organism evidence="3 4">
    <name type="scientific">Haloarcula rubra</name>
    <dbReference type="NCBI Taxonomy" id="2487747"/>
    <lineage>
        <taxon>Archaea</taxon>
        <taxon>Methanobacteriati</taxon>
        <taxon>Methanobacteriota</taxon>
        <taxon>Stenosarchaea group</taxon>
        <taxon>Halobacteria</taxon>
        <taxon>Halobacteriales</taxon>
        <taxon>Haloarculaceae</taxon>
        <taxon>Haloarcula</taxon>
    </lineage>
</organism>
<evidence type="ECO:0000259" key="2">
    <source>
        <dbReference type="Pfam" id="PF24115"/>
    </source>
</evidence>
<accession>A0AAW4PX20</accession>
<comment type="caution">
    <text evidence="3">The sequence shown here is derived from an EMBL/GenBank/DDBJ whole genome shotgun (WGS) entry which is preliminary data.</text>
</comment>
<dbReference type="AlphaFoldDB" id="A0AAW4PX20"/>
<name>A0AAW4PX20_9EURY</name>
<evidence type="ECO:0000313" key="3">
    <source>
        <dbReference type="EMBL" id="MBX0325171.1"/>
    </source>
</evidence>
<dbReference type="EMBL" id="RKLR01000011">
    <property type="protein sequence ID" value="MBX0325171.1"/>
    <property type="molecule type" value="Genomic_DNA"/>
</dbReference>
<dbReference type="Pfam" id="PF24115">
    <property type="entry name" value="DUF7389"/>
    <property type="match status" value="1"/>
</dbReference>
<evidence type="ECO:0000313" key="4">
    <source>
        <dbReference type="Proteomes" id="UP001430377"/>
    </source>
</evidence>
<reference evidence="3 4" key="1">
    <citation type="submission" date="2021-06" db="EMBL/GenBank/DDBJ databases">
        <title>Halomicroarcula sp. a new haloarchaeum isolated from saline soil.</title>
        <authorList>
            <person name="Duran-Viseras A."/>
            <person name="Sanchez-Porro C."/>
            <person name="Ventosa A."/>
        </authorList>
    </citation>
    <scope>NUCLEOTIDE SEQUENCE [LARGE SCALE GENOMIC DNA]</scope>
    <source>
        <strain evidence="3 4">F13</strain>
    </source>
</reference>
<evidence type="ECO:0000256" key="1">
    <source>
        <dbReference type="SAM" id="MobiDB-lite"/>
    </source>
</evidence>
<gene>
    <name evidence="3" type="ORF">EGH21_19280</name>
</gene>
<dbReference type="Proteomes" id="UP001430377">
    <property type="component" value="Unassembled WGS sequence"/>
</dbReference>
<dbReference type="InterPro" id="IPR055813">
    <property type="entry name" value="DUF7389"/>
</dbReference>
<proteinExistence type="predicted"/>